<keyword evidence="5" id="KW-1185">Reference proteome</keyword>
<dbReference type="Gene3D" id="1.20.120.160">
    <property type="entry name" value="HPT domain"/>
    <property type="match status" value="1"/>
</dbReference>
<evidence type="ECO:0000313" key="5">
    <source>
        <dbReference type="Proteomes" id="UP001595904"/>
    </source>
</evidence>
<comment type="caution">
    <text evidence="4">The sequence shown here is derived from an EMBL/GenBank/DDBJ whole genome shotgun (WGS) entry which is preliminary data.</text>
</comment>
<evidence type="ECO:0000259" key="3">
    <source>
        <dbReference type="PROSITE" id="PS50894"/>
    </source>
</evidence>
<gene>
    <name evidence="4" type="ORF">ACFPN2_30960</name>
</gene>
<protein>
    <submittedName>
        <fullName evidence="4">Hpt domain-containing protein</fullName>
    </submittedName>
</protein>
<organism evidence="4 5">
    <name type="scientific">Steroidobacter flavus</name>
    <dbReference type="NCBI Taxonomy" id="1842136"/>
    <lineage>
        <taxon>Bacteria</taxon>
        <taxon>Pseudomonadati</taxon>
        <taxon>Pseudomonadota</taxon>
        <taxon>Gammaproteobacteria</taxon>
        <taxon>Steroidobacterales</taxon>
        <taxon>Steroidobacteraceae</taxon>
        <taxon>Steroidobacter</taxon>
    </lineage>
</organism>
<accession>A0ABV8T3Q0</accession>
<feature type="domain" description="HPt" evidence="3">
    <location>
        <begin position="28"/>
        <end position="124"/>
    </location>
</feature>
<dbReference type="Proteomes" id="UP001595904">
    <property type="component" value="Unassembled WGS sequence"/>
</dbReference>
<dbReference type="RefSeq" id="WP_380603945.1">
    <property type="nucleotide sequence ID" value="NZ_JBHSDU010000015.1"/>
</dbReference>
<dbReference type="SUPFAM" id="SSF47226">
    <property type="entry name" value="Histidine-containing phosphotransfer domain, HPT domain"/>
    <property type="match status" value="1"/>
</dbReference>
<dbReference type="InterPro" id="IPR008207">
    <property type="entry name" value="Sig_transdc_His_kin_Hpt_dom"/>
</dbReference>
<dbReference type="PROSITE" id="PS50894">
    <property type="entry name" value="HPT"/>
    <property type="match status" value="1"/>
</dbReference>
<evidence type="ECO:0000256" key="2">
    <source>
        <dbReference type="PROSITE-ProRule" id="PRU00110"/>
    </source>
</evidence>
<dbReference type="EMBL" id="JBHSDU010000015">
    <property type="protein sequence ID" value="MFC4313538.1"/>
    <property type="molecule type" value="Genomic_DNA"/>
</dbReference>
<evidence type="ECO:0000256" key="1">
    <source>
        <dbReference type="ARBA" id="ARBA00023012"/>
    </source>
</evidence>
<feature type="modified residue" description="Phosphohistidine" evidence="2">
    <location>
        <position position="67"/>
    </location>
</feature>
<name>A0ABV8T3Q0_9GAMM</name>
<evidence type="ECO:0000313" key="4">
    <source>
        <dbReference type="EMBL" id="MFC4313538.1"/>
    </source>
</evidence>
<keyword evidence="2" id="KW-0597">Phosphoprotein</keyword>
<keyword evidence="1" id="KW-0902">Two-component regulatory system</keyword>
<reference evidence="5" key="1">
    <citation type="journal article" date="2019" name="Int. J. Syst. Evol. Microbiol.">
        <title>The Global Catalogue of Microorganisms (GCM) 10K type strain sequencing project: providing services to taxonomists for standard genome sequencing and annotation.</title>
        <authorList>
            <consortium name="The Broad Institute Genomics Platform"/>
            <consortium name="The Broad Institute Genome Sequencing Center for Infectious Disease"/>
            <person name="Wu L."/>
            <person name="Ma J."/>
        </authorList>
    </citation>
    <scope>NUCLEOTIDE SEQUENCE [LARGE SCALE GENOMIC DNA]</scope>
    <source>
        <strain evidence="5">CGMCC 1.10759</strain>
    </source>
</reference>
<dbReference type="Pfam" id="PF01627">
    <property type="entry name" value="Hpt"/>
    <property type="match status" value="1"/>
</dbReference>
<sequence length="130" mass="13687">MSHSADARPGSAISSDVLDAAVFQDLLESLGAPLAVAAIYRKFIGNAATFIQELPTQDAAARVETMHTLKGSAAMLGATRLSTLAAQRQKDLHGSLVQVESVARELEEELAKFRSVAAERLIAAGVTLDP</sequence>
<dbReference type="InterPro" id="IPR036641">
    <property type="entry name" value="HPT_dom_sf"/>
</dbReference>
<proteinExistence type="predicted"/>